<dbReference type="Gene3D" id="2.160.20.120">
    <property type="match status" value="1"/>
</dbReference>
<dbReference type="PANTHER" id="PTHR34094">
    <property type="match status" value="1"/>
</dbReference>
<dbReference type="Ensembl" id="ENSCSET00000009665.1">
    <property type="protein sequence ID" value="ENSCSEP00000009553.1"/>
    <property type="gene ID" value="ENSCSEG00000006131.1"/>
</dbReference>
<dbReference type="InterPro" id="IPR025164">
    <property type="entry name" value="Toastrack_DUF4097"/>
</dbReference>
<reference evidence="2" key="2">
    <citation type="submission" date="2025-08" db="UniProtKB">
        <authorList>
            <consortium name="Ensembl"/>
        </authorList>
    </citation>
    <scope>IDENTIFICATION</scope>
</reference>
<sequence>MTSNGLPAVLLKSTRWRRNYLSSLLKDRRWCFNVKGQTGNVCILPFCAAGTVAEFVGYRMFWSSVGQRTCVGLRYRFLCLTTRQIILSSPGCLQDESFCTSVPAQGEGVKPPVKRWTVAMSPMSSVRAQLTCNISVSPLDPHTFPEADRAILTVHGCGEQLERSLDHVRVHYDDQSSELLISADQVDHGVSVDLAAPINSDLFITTRGSGDVEVKKMECNVCKVQTERGNCLLHSIKGHQVEVQSNGGHVTAVGTIHGNVSIKTHGDSAVDVKKLQGTSMNVSTEHGPLSVKVIYSESSSISSSSGRIQLGHIQGNSVVKNVHGDTVIDGSNGSLNVSSHSGAIDVYVGDDSSANLHSHKGGVCVRVPSSLRAGVELRGASVEISPEVVLSEVETHTDHSQTTLKGYMNGASAAGQSIQAQTDTGSVTLRTQSWFDSLKLSQE</sequence>
<dbReference type="PANTHER" id="PTHR34094:SF1">
    <property type="entry name" value="PROTEIN FAM185A"/>
    <property type="match status" value="1"/>
</dbReference>
<keyword evidence="3" id="KW-1185">Reference proteome</keyword>
<dbReference type="Pfam" id="PF13349">
    <property type="entry name" value="DUF4097"/>
    <property type="match status" value="1"/>
</dbReference>
<dbReference type="STRING" id="244447.ENSCSEP00000009553"/>
<dbReference type="GeneTree" id="ENSGT00390000016680"/>
<protein>
    <submittedName>
        <fullName evidence="2">Family with sequence similarity 185 member A</fullName>
    </submittedName>
</protein>
<dbReference type="RefSeq" id="XP_008310230.2">
    <property type="nucleotide sequence ID" value="XM_008312008.3"/>
</dbReference>
<dbReference type="CTD" id="222234"/>
<dbReference type="Proteomes" id="UP000265120">
    <property type="component" value="Chromosome 6"/>
</dbReference>
<proteinExistence type="predicted"/>
<dbReference type="KEGG" id="csem:103380171"/>
<feature type="domain" description="DUF4097" evidence="1">
    <location>
        <begin position="201"/>
        <end position="310"/>
    </location>
</feature>
<dbReference type="AlphaFoldDB" id="A0A3P8V2C7"/>
<organism evidence="2 3">
    <name type="scientific">Cynoglossus semilaevis</name>
    <name type="common">Tongue sole</name>
    <dbReference type="NCBI Taxonomy" id="244447"/>
    <lineage>
        <taxon>Eukaryota</taxon>
        <taxon>Metazoa</taxon>
        <taxon>Chordata</taxon>
        <taxon>Craniata</taxon>
        <taxon>Vertebrata</taxon>
        <taxon>Euteleostomi</taxon>
        <taxon>Actinopterygii</taxon>
        <taxon>Neopterygii</taxon>
        <taxon>Teleostei</taxon>
        <taxon>Neoteleostei</taxon>
        <taxon>Acanthomorphata</taxon>
        <taxon>Carangaria</taxon>
        <taxon>Pleuronectiformes</taxon>
        <taxon>Pleuronectoidei</taxon>
        <taxon>Cynoglossidae</taxon>
        <taxon>Cynoglossinae</taxon>
        <taxon>Cynoglossus</taxon>
    </lineage>
</organism>
<evidence type="ECO:0000313" key="2">
    <source>
        <dbReference type="Ensembl" id="ENSCSEP00000009553.1"/>
    </source>
</evidence>
<dbReference type="InParanoid" id="A0A3P8V2C7"/>
<accession>A0A3P8V2C7</accession>
<reference evidence="2" key="3">
    <citation type="submission" date="2025-09" db="UniProtKB">
        <authorList>
            <consortium name="Ensembl"/>
        </authorList>
    </citation>
    <scope>IDENTIFICATION</scope>
</reference>
<dbReference type="FunCoup" id="A0A3P8V2C7">
    <property type="interactions" value="274"/>
</dbReference>
<reference evidence="2 3" key="1">
    <citation type="journal article" date="2014" name="Nat. Genet.">
        <title>Whole-genome sequence of a flatfish provides insights into ZW sex chromosome evolution and adaptation to a benthic lifestyle.</title>
        <authorList>
            <person name="Chen S."/>
            <person name="Zhang G."/>
            <person name="Shao C."/>
            <person name="Huang Q."/>
            <person name="Liu G."/>
            <person name="Zhang P."/>
            <person name="Song W."/>
            <person name="An N."/>
            <person name="Chalopin D."/>
            <person name="Volff J.N."/>
            <person name="Hong Y."/>
            <person name="Li Q."/>
            <person name="Sha Z."/>
            <person name="Zhou H."/>
            <person name="Xie M."/>
            <person name="Yu Q."/>
            <person name="Liu Y."/>
            <person name="Xiang H."/>
            <person name="Wang N."/>
            <person name="Wu K."/>
            <person name="Yang C."/>
            <person name="Zhou Q."/>
            <person name="Liao X."/>
            <person name="Yang L."/>
            <person name="Hu Q."/>
            <person name="Zhang J."/>
            <person name="Meng L."/>
            <person name="Jin L."/>
            <person name="Tian Y."/>
            <person name="Lian J."/>
            <person name="Yang J."/>
            <person name="Miao G."/>
            <person name="Liu S."/>
            <person name="Liang Z."/>
            <person name="Yan F."/>
            <person name="Li Y."/>
            <person name="Sun B."/>
            <person name="Zhang H."/>
            <person name="Zhang J."/>
            <person name="Zhu Y."/>
            <person name="Du M."/>
            <person name="Zhao Y."/>
            <person name="Schartl M."/>
            <person name="Tang Q."/>
            <person name="Wang J."/>
        </authorList>
    </citation>
    <scope>NUCLEOTIDE SEQUENCE</scope>
</reference>
<evidence type="ECO:0000259" key="1">
    <source>
        <dbReference type="Pfam" id="PF13349"/>
    </source>
</evidence>
<evidence type="ECO:0000313" key="3">
    <source>
        <dbReference type="Proteomes" id="UP000265120"/>
    </source>
</evidence>
<name>A0A3P8V2C7_CYNSE</name>
<dbReference type="OrthoDB" id="5984441at2759"/>
<dbReference type="GeneID" id="103380171"/>